<dbReference type="EMBL" id="JBHTIS010002346">
    <property type="protein sequence ID" value="MFD1049700.1"/>
    <property type="molecule type" value="Genomic_DNA"/>
</dbReference>
<dbReference type="InterPro" id="IPR050508">
    <property type="entry name" value="Methyltransf_Superfamily"/>
</dbReference>
<dbReference type="PANTHER" id="PTHR42912">
    <property type="entry name" value="METHYLTRANSFERASE"/>
    <property type="match status" value="1"/>
</dbReference>
<dbReference type="EC" id="2.1.-.-" evidence="2"/>
<dbReference type="InterPro" id="IPR041698">
    <property type="entry name" value="Methyltransf_25"/>
</dbReference>
<gene>
    <name evidence="2" type="ORF">ACFQ1S_31315</name>
</gene>
<sequence>MTFIDQIRTAYNTVADDYHKLVQPMYDTLPFEKAMLGAFAELVEGKVADVGCGPGHLTAYMAEALGLDAFGIDLSPEMITVARREYPAFDFSVGSMLALDLPDGELGGVLASYSIIHMPPTEHPKAFSEFHRVLRPGGHVLVMFHVGTEIRHLSHAYGHDIDLDVHGLDPVAVTWMLEDAGFRVLAKMDRARSFEGERTDKCYIVAQRPPLTVTTEPTTNDA</sequence>
<keyword evidence="2" id="KW-0808">Transferase</keyword>
<comment type="caution">
    <text evidence="2">The sequence shown here is derived from an EMBL/GenBank/DDBJ whole genome shotgun (WGS) entry which is preliminary data.</text>
</comment>
<dbReference type="GO" id="GO:0008168">
    <property type="term" value="F:methyltransferase activity"/>
    <property type="evidence" value="ECO:0007669"/>
    <property type="project" value="UniProtKB-KW"/>
</dbReference>
<evidence type="ECO:0000313" key="2">
    <source>
        <dbReference type="EMBL" id="MFD1049700.1"/>
    </source>
</evidence>
<feature type="domain" description="Methyltransferase" evidence="1">
    <location>
        <begin position="47"/>
        <end position="138"/>
    </location>
</feature>
<protein>
    <submittedName>
        <fullName evidence="2">Class I SAM-dependent methyltransferase</fullName>
        <ecNumber evidence="2">2.1.-.-</ecNumber>
    </submittedName>
</protein>
<organism evidence="2 3">
    <name type="scientific">Kibdelosporangium lantanae</name>
    <dbReference type="NCBI Taxonomy" id="1497396"/>
    <lineage>
        <taxon>Bacteria</taxon>
        <taxon>Bacillati</taxon>
        <taxon>Actinomycetota</taxon>
        <taxon>Actinomycetes</taxon>
        <taxon>Pseudonocardiales</taxon>
        <taxon>Pseudonocardiaceae</taxon>
        <taxon>Kibdelosporangium</taxon>
    </lineage>
</organism>
<reference evidence="3" key="1">
    <citation type="journal article" date="2019" name="Int. J. Syst. Evol. Microbiol.">
        <title>The Global Catalogue of Microorganisms (GCM) 10K type strain sequencing project: providing services to taxonomists for standard genome sequencing and annotation.</title>
        <authorList>
            <consortium name="The Broad Institute Genomics Platform"/>
            <consortium name="The Broad Institute Genome Sequencing Center for Infectious Disease"/>
            <person name="Wu L."/>
            <person name="Ma J."/>
        </authorList>
    </citation>
    <scope>NUCLEOTIDE SEQUENCE [LARGE SCALE GENOMIC DNA]</scope>
    <source>
        <strain evidence="3">JCM 31486</strain>
    </source>
</reference>
<dbReference type="SUPFAM" id="SSF53335">
    <property type="entry name" value="S-adenosyl-L-methionine-dependent methyltransferases"/>
    <property type="match status" value="1"/>
</dbReference>
<evidence type="ECO:0000259" key="1">
    <source>
        <dbReference type="Pfam" id="PF13649"/>
    </source>
</evidence>
<proteinExistence type="predicted"/>
<keyword evidence="3" id="KW-1185">Reference proteome</keyword>
<dbReference type="InterPro" id="IPR029063">
    <property type="entry name" value="SAM-dependent_MTases_sf"/>
</dbReference>
<dbReference type="GO" id="GO:0032259">
    <property type="term" value="P:methylation"/>
    <property type="evidence" value="ECO:0007669"/>
    <property type="project" value="UniProtKB-KW"/>
</dbReference>
<evidence type="ECO:0000313" key="3">
    <source>
        <dbReference type="Proteomes" id="UP001597045"/>
    </source>
</evidence>
<accession>A0ABW3MJU0</accession>
<dbReference type="CDD" id="cd02440">
    <property type="entry name" value="AdoMet_MTases"/>
    <property type="match status" value="1"/>
</dbReference>
<dbReference type="Gene3D" id="3.40.50.150">
    <property type="entry name" value="Vaccinia Virus protein VP39"/>
    <property type="match status" value="1"/>
</dbReference>
<name>A0ABW3MJU0_9PSEU</name>
<dbReference type="Pfam" id="PF13649">
    <property type="entry name" value="Methyltransf_25"/>
    <property type="match status" value="1"/>
</dbReference>
<dbReference type="Proteomes" id="UP001597045">
    <property type="component" value="Unassembled WGS sequence"/>
</dbReference>
<keyword evidence="2" id="KW-0489">Methyltransferase</keyword>